<dbReference type="Proteomes" id="UP001324427">
    <property type="component" value="Unassembled WGS sequence"/>
</dbReference>
<dbReference type="AlphaFoldDB" id="A0AAV9JZS7"/>
<dbReference type="PANTHER" id="PTHR42085">
    <property type="entry name" value="F-BOX DOMAIN-CONTAINING PROTEIN"/>
    <property type="match status" value="1"/>
</dbReference>
<accession>A0AAV9JZS7</accession>
<comment type="caution">
    <text evidence="1">The sequence shown here is derived from an EMBL/GenBank/DDBJ whole genome shotgun (WGS) entry which is preliminary data.</text>
</comment>
<dbReference type="EMBL" id="JAVFHQ010000002">
    <property type="protein sequence ID" value="KAK4550143.1"/>
    <property type="molecule type" value="Genomic_DNA"/>
</dbReference>
<name>A0AAV9JZS7_9PEZI</name>
<protein>
    <submittedName>
        <fullName evidence="1">Uncharacterized protein</fullName>
    </submittedName>
</protein>
<organism evidence="1 2">
    <name type="scientific">Oleoguttula mirabilis</name>
    <dbReference type="NCBI Taxonomy" id="1507867"/>
    <lineage>
        <taxon>Eukaryota</taxon>
        <taxon>Fungi</taxon>
        <taxon>Dikarya</taxon>
        <taxon>Ascomycota</taxon>
        <taxon>Pezizomycotina</taxon>
        <taxon>Dothideomycetes</taxon>
        <taxon>Dothideomycetidae</taxon>
        <taxon>Mycosphaerellales</taxon>
        <taxon>Teratosphaeriaceae</taxon>
        <taxon>Oleoguttula</taxon>
    </lineage>
</organism>
<sequence>MENSTFGKLAPELRNRIYELVLALEDEFVLKVSDIDDCLRRHPKAVQSAPLALTATCKSVRAEATPLFYATNTFVICARPLQGEDGVALLEEFRQRIGQANAVVLHSVVIDAGKLAKDAPPCRLLSAILANSAENPACTMKVRAHFRLDTQHNTEYFRLQLDVRRLGGTGKDARQKIEAKVLTARLRREAEAVRLLCHQAAESAQRFHESVQRVMARLQELQPAEETH</sequence>
<dbReference type="InterPro" id="IPR038883">
    <property type="entry name" value="AN11006-like"/>
</dbReference>
<keyword evidence="2" id="KW-1185">Reference proteome</keyword>
<gene>
    <name evidence="1" type="ORF">LTR36_003110</name>
</gene>
<evidence type="ECO:0000313" key="1">
    <source>
        <dbReference type="EMBL" id="KAK4550143.1"/>
    </source>
</evidence>
<evidence type="ECO:0000313" key="2">
    <source>
        <dbReference type="Proteomes" id="UP001324427"/>
    </source>
</evidence>
<proteinExistence type="predicted"/>
<dbReference type="PANTHER" id="PTHR42085:SF1">
    <property type="entry name" value="F-BOX DOMAIN-CONTAINING PROTEIN"/>
    <property type="match status" value="1"/>
</dbReference>
<reference evidence="1 2" key="1">
    <citation type="submission" date="2021-11" db="EMBL/GenBank/DDBJ databases">
        <title>Black yeast isolated from Biological Soil Crust.</title>
        <authorList>
            <person name="Kurbessoian T."/>
        </authorList>
    </citation>
    <scope>NUCLEOTIDE SEQUENCE [LARGE SCALE GENOMIC DNA]</scope>
    <source>
        <strain evidence="1 2">CCFEE 5522</strain>
    </source>
</reference>